<gene>
    <name evidence="5" type="ORF">BDV95DRAFT_606194</name>
</gene>
<feature type="compositionally biased region" description="Polar residues" evidence="1">
    <location>
        <begin position="1097"/>
        <end position="1106"/>
    </location>
</feature>
<keyword evidence="2" id="KW-1133">Transmembrane helix</keyword>
<keyword evidence="6" id="KW-1185">Reference proteome</keyword>
<dbReference type="SUPFAM" id="SSF49313">
    <property type="entry name" value="Cadherin-like"/>
    <property type="match status" value="4"/>
</dbReference>
<evidence type="ECO:0000256" key="3">
    <source>
        <dbReference type="SAM" id="SignalP"/>
    </source>
</evidence>
<feature type="compositionally biased region" description="Basic residues" evidence="1">
    <location>
        <begin position="1060"/>
        <end position="1070"/>
    </location>
</feature>
<proteinExistence type="predicted"/>
<feature type="chain" id="PRO_5028838440" description="Dystroglycan-type cadherin-like domain-containing protein" evidence="3">
    <location>
        <begin position="24"/>
        <end position="1247"/>
    </location>
</feature>
<keyword evidence="3" id="KW-0732">Signal</keyword>
<reference evidence="5 6" key="1">
    <citation type="submission" date="2020-01" db="EMBL/GenBank/DDBJ databases">
        <authorList>
            <consortium name="DOE Joint Genome Institute"/>
            <person name="Haridas S."/>
            <person name="Albert R."/>
            <person name="Binder M."/>
            <person name="Bloem J."/>
            <person name="Labutti K."/>
            <person name="Salamov A."/>
            <person name="Andreopoulos B."/>
            <person name="Baker S.E."/>
            <person name="Barry K."/>
            <person name="Bills G."/>
            <person name="Bluhm B.H."/>
            <person name="Cannon C."/>
            <person name="Castanera R."/>
            <person name="Culley D.E."/>
            <person name="Daum C."/>
            <person name="Ezra D."/>
            <person name="Gonzalez J.B."/>
            <person name="Henrissat B."/>
            <person name="Kuo A."/>
            <person name="Liang C."/>
            <person name="Lipzen A."/>
            <person name="Lutzoni F."/>
            <person name="Magnuson J."/>
            <person name="Mondo S."/>
            <person name="Nolan M."/>
            <person name="Ohm R."/>
            <person name="Pangilinan J."/>
            <person name="Park H.-J.H."/>
            <person name="Ramirez L."/>
            <person name="Alfaro M."/>
            <person name="Sun H."/>
            <person name="Tritt A."/>
            <person name="Yoshinaga Y."/>
            <person name="Zwiers L.-H.L."/>
            <person name="Turgeon B.G."/>
            <person name="Goodwin S.B."/>
            <person name="Spatafora J.W."/>
            <person name="Crous P.W."/>
            <person name="Grigoriev I.V."/>
        </authorList>
    </citation>
    <scope>NUCLEOTIDE SEQUENCE [LARGE SCALE GENOMIC DNA]</scope>
    <source>
        <strain evidence="5 6">CBS 611.86</strain>
    </source>
</reference>
<feature type="compositionally biased region" description="Polar residues" evidence="1">
    <location>
        <begin position="796"/>
        <end position="818"/>
    </location>
</feature>
<evidence type="ECO:0000256" key="2">
    <source>
        <dbReference type="SAM" id="Phobius"/>
    </source>
</evidence>
<evidence type="ECO:0000313" key="5">
    <source>
        <dbReference type="EMBL" id="KAF2872602.1"/>
    </source>
</evidence>
<feature type="region of interest" description="Disordered" evidence="1">
    <location>
        <begin position="1187"/>
        <end position="1225"/>
    </location>
</feature>
<feature type="region of interest" description="Disordered" evidence="1">
    <location>
        <begin position="419"/>
        <end position="442"/>
    </location>
</feature>
<dbReference type="InterPro" id="IPR015919">
    <property type="entry name" value="Cadherin-like_sf"/>
</dbReference>
<evidence type="ECO:0000256" key="1">
    <source>
        <dbReference type="SAM" id="MobiDB-lite"/>
    </source>
</evidence>
<name>A0A7C8MGB4_9PLEO</name>
<dbReference type="GO" id="GO:0016020">
    <property type="term" value="C:membrane"/>
    <property type="evidence" value="ECO:0007669"/>
    <property type="project" value="InterPro"/>
</dbReference>
<dbReference type="Proteomes" id="UP000481861">
    <property type="component" value="Unassembled WGS sequence"/>
</dbReference>
<feature type="compositionally biased region" description="Basic and acidic residues" evidence="1">
    <location>
        <begin position="931"/>
        <end position="956"/>
    </location>
</feature>
<feature type="region of interest" description="Disordered" evidence="1">
    <location>
        <begin position="597"/>
        <end position="652"/>
    </location>
</feature>
<dbReference type="InterPro" id="IPR013783">
    <property type="entry name" value="Ig-like_fold"/>
</dbReference>
<dbReference type="InterPro" id="IPR006644">
    <property type="entry name" value="Cadg"/>
</dbReference>
<sequence length="1247" mass="135986">MAAMGALLRWPTALSLFIAVAAASPNVNYPLKLQFPPVARVGEAYSFQFASTTFQPDPDRLQYSLVGNPSWLSLQGANRTLGGTPGNNDVGNITFTISAAGEAGAVANMESTLLVEKGDGPTLNGDTSQALSKAGQLLGPSSVSLLPSKPFEIEFSLDTFETKGKKLTYHATLADHTPLPAWISFDASTLRFAGTTPASETPQSFEVLLIASNAQDYAACSASFSLIVSNHQLLFNPLQQTLNISKGGAVNISDIRSKLFLDSKPIKDEDIQTTAADLPSWLSFDDETLRITGNPPSRLTSEDLNVTVTDWFGDIATHSIHLFFKSDLFAGEIGPLHVALGERIEHNVPKSILAKDNENVSVDFGSLREWLVFDPATFAISGTIPQSFTPMDVQGSMTATSPDGSARDTQPFQIHVSGAKTASTGTDSGTPNESVGASNAPVGSMKTRKGAVIAGAALGAIFSAAILLALIVYLCRRKKKEKGYISPKGARSPRKADISRPIIRDQSEDLDRNYDADLEKGKAEDIVEKRTPTSVPQLDVDLTAETRDRRSVAILINEHESNMITATDRSSYGLQNETTPSHRPHDSMRIAIEMARKRSDRSPSSLKHRRRTATMYRDPSRSSGLLPLNRRLTGLGHDRHTTQSPSRSRNSLSSICHRISSSSRATSILSTAPSAFPHPPARCTTPMDKHRSVRCVTASTYGSQLDTRPIDEKRSSYIRHRASAPSPFFAAGSSRVSSSSYRSPQGIMSEFTPASNSALSPLTKILVRPDEKVEEVEENGSEPELPDISRTRRPSDTPTVEEQPRYTESLQPPYTGSLRTRRRDKTASQTYPRAVPAIPDRVQEPDEYPTTMTYSRTTIGRRSSNRDVSRARGVKSSLNSLTRKTIFDDAELSESVYSTEEEDIEDYEKRTTVTPNQFTPPPLSLKPVRKSKAESSRDRKQVEKQDTKRYSKRELKPINTRDPTPYSLAREHGGKENHSSTYSLGKPTTSTAAGSQVQAKVNPTQSTGRPKTAIATLRPSRPAHHSRTESRTTNRSSTYRTSNPRSRTSSRQPLDDDRHSRKSQHLRSQSRHSSTIKHVPRDPSTSQSSAYPILHVSSLSDSSRLKTASKPPDTRQNRITTLPIPPRPGTPPNPHSTGLGLGIMHSAGPGRDTACPNCQHGHERTPLSVLSDENGGSPERLRIVQGKERRPVSVEVDPPLMSGANGRDGKGADGSAKGTRRTWGSLKAVLSRGPSSVSRNTESKMFL</sequence>
<protein>
    <recommendedName>
        <fullName evidence="4">Dystroglycan-type cadherin-like domain-containing protein</fullName>
    </recommendedName>
</protein>
<feature type="domain" description="Dystroglycan-type cadherin-like" evidence="4">
    <location>
        <begin position="141"/>
        <end position="235"/>
    </location>
</feature>
<dbReference type="EMBL" id="JAADJZ010000009">
    <property type="protein sequence ID" value="KAF2872602.1"/>
    <property type="molecule type" value="Genomic_DNA"/>
</dbReference>
<comment type="caution">
    <text evidence="5">The sequence shown here is derived from an EMBL/GenBank/DDBJ whole genome shotgun (WGS) entry which is preliminary data.</text>
</comment>
<dbReference type="GO" id="GO:0005509">
    <property type="term" value="F:calcium ion binding"/>
    <property type="evidence" value="ECO:0007669"/>
    <property type="project" value="InterPro"/>
</dbReference>
<feature type="compositionally biased region" description="Low complexity" evidence="1">
    <location>
        <begin position="1033"/>
        <end position="1051"/>
    </location>
</feature>
<feature type="region of interest" description="Disordered" evidence="1">
    <location>
        <begin position="892"/>
        <end position="1140"/>
    </location>
</feature>
<keyword evidence="2" id="KW-0472">Membrane</keyword>
<organism evidence="5 6">
    <name type="scientific">Massariosphaeria phaeospora</name>
    <dbReference type="NCBI Taxonomy" id="100035"/>
    <lineage>
        <taxon>Eukaryota</taxon>
        <taxon>Fungi</taxon>
        <taxon>Dikarya</taxon>
        <taxon>Ascomycota</taxon>
        <taxon>Pezizomycotina</taxon>
        <taxon>Dothideomycetes</taxon>
        <taxon>Pleosporomycetidae</taxon>
        <taxon>Pleosporales</taxon>
        <taxon>Pleosporales incertae sedis</taxon>
        <taxon>Massariosphaeria</taxon>
    </lineage>
</organism>
<accession>A0A7C8MGB4</accession>
<keyword evidence="2" id="KW-0812">Transmembrane</keyword>
<dbReference type="AlphaFoldDB" id="A0A7C8MGB4"/>
<feature type="domain" description="Dystroglycan-type cadherin-like" evidence="4">
    <location>
        <begin position="26"/>
        <end position="122"/>
    </location>
</feature>
<feature type="compositionally biased region" description="Polar residues" evidence="1">
    <location>
        <begin position="420"/>
        <end position="437"/>
    </location>
</feature>
<feature type="transmembrane region" description="Helical" evidence="2">
    <location>
        <begin position="451"/>
        <end position="475"/>
    </location>
</feature>
<feature type="compositionally biased region" description="Pro residues" evidence="1">
    <location>
        <begin position="1123"/>
        <end position="1134"/>
    </location>
</feature>
<dbReference type="Pfam" id="PF05345">
    <property type="entry name" value="He_PIG"/>
    <property type="match status" value="3"/>
</dbReference>
<feature type="compositionally biased region" description="Polar residues" evidence="1">
    <location>
        <begin position="850"/>
        <end position="862"/>
    </location>
</feature>
<feature type="compositionally biased region" description="Basic and acidic residues" evidence="1">
    <location>
        <begin position="969"/>
        <end position="978"/>
    </location>
</feature>
<dbReference type="SMART" id="SM00736">
    <property type="entry name" value="CADG"/>
    <property type="match status" value="2"/>
</dbReference>
<evidence type="ECO:0000313" key="6">
    <source>
        <dbReference type="Proteomes" id="UP000481861"/>
    </source>
</evidence>
<feature type="signal peptide" evidence="3">
    <location>
        <begin position="1"/>
        <end position="23"/>
    </location>
</feature>
<feature type="compositionally biased region" description="Polar residues" evidence="1">
    <location>
        <begin position="979"/>
        <end position="1009"/>
    </location>
</feature>
<dbReference type="Gene3D" id="2.60.40.10">
    <property type="entry name" value="Immunoglobulins"/>
    <property type="match status" value="4"/>
</dbReference>
<dbReference type="OrthoDB" id="41532at2759"/>
<evidence type="ECO:0000259" key="4">
    <source>
        <dbReference type="SMART" id="SM00736"/>
    </source>
</evidence>
<feature type="compositionally biased region" description="Acidic residues" evidence="1">
    <location>
        <begin position="772"/>
        <end position="785"/>
    </location>
</feature>
<feature type="region of interest" description="Disordered" evidence="1">
    <location>
        <begin position="770"/>
        <end position="878"/>
    </location>
</feature>